<comment type="caution">
    <text evidence="1">The sequence shown here is derived from an EMBL/GenBank/DDBJ whole genome shotgun (WGS) entry which is preliminary data.</text>
</comment>
<dbReference type="EMBL" id="CM024797">
    <property type="protein sequence ID" value="KAG8000231.1"/>
    <property type="molecule type" value="Genomic_DNA"/>
</dbReference>
<dbReference type="Proteomes" id="UP000805704">
    <property type="component" value="Chromosome 9"/>
</dbReference>
<gene>
    <name evidence="1" type="ORF">GBF38_002440</name>
</gene>
<proteinExistence type="predicted"/>
<keyword evidence="2" id="KW-1185">Reference proteome</keyword>
<sequence>QGLSDRSCPYLHAGLRGEADLPLTEPLQRDQGWAEEVRGAGQASMAAASLGFGSWGGGTGVK</sequence>
<accession>A0ACB7EHA5</accession>
<evidence type="ECO:0000313" key="1">
    <source>
        <dbReference type="EMBL" id="KAG8000231.1"/>
    </source>
</evidence>
<protein>
    <submittedName>
        <fullName evidence="1">Uncharacterized protein</fullName>
    </submittedName>
</protein>
<reference evidence="1" key="1">
    <citation type="submission" date="2020-04" db="EMBL/GenBank/DDBJ databases">
        <title>A chromosome-scale assembly and high-density genetic map of the yellow drum (Nibea albiflora) genome.</title>
        <authorList>
            <person name="Xu D."/>
            <person name="Zhang W."/>
            <person name="Chen R."/>
            <person name="Tan P."/>
            <person name="Wang L."/>
            <person name="Song H."/>
            <person name="Tian L."/>
            <person name="Zhu Q."/>
            <person name="Wang B."/>
        </authorList>
    </citation>
    <scope>NUCLEOTIDE SEQUENCE</scope>
    <source>
        <strain evidence="1">ZJHYS-2018</strain>
    </source>
</reference>
<feature type="non-terminal residue" evidence="1">
    <location>
        <position position="62"/>
    </location>
</feature>
<name>A0ACB7EHA5_NIBAL</name>
<feature type="non-terminal residue" evidence="1">
    <location>
        <position position="1"/>
    </location>
</feature>
<organism evidence="1 2">
    <name type="scientific">Nibea albiflora</name>
    <name type="common">Yellow drum</name>
    <name type="synonym">Corvina albiflora</name>
    <dbReference type="NCBI Taxonomy" id="240163"/>
    <lineage>
        <taxon>Eukaryota</taxon>
        <taxon>Metazoa</taxon>
        <taxon>Chordata</taxon>
        <taxon>Craniata</taxon>
        <taxon>Vertebrata</taxon>
        <taxon>Euteleostomi</taxon>
        <taxon>Actinopterygii</taxon>
        <taxon>Neopterygii</taxon>
        <taxon>Teleostei</taxon>
        <taxon>Neoteleostei</taxon>
        <taxon>Acanthomorphata</taxon>
        <taxon>Eupercaria</taxon>
        <taxon>Sciaenidae</taxon>
        <taxon>Nibea</taxon>
    </lineage>
</organism>
<evidence type="ECO:0000313" key="2">
    <source>
        <dbReference type="Proteomes" id="UP000805704"/>
    </source>
</evidence>